<dbReference type="InterPro" id="IPR011991">
    <property type="entry name" value="ArsR-like_HTH"/>
</dbReference>
<dbReference type="SUPFAM" id="SSF46785">
    <property type="entry name" value="Winged helix' DNA-binding domain"/>
    <property type="match status" value="1"/>
</dbReference>
<dbReference type="Proteomes" id="UP000006622">
    <property type="component" value="Chromosome"/>
</dbReference>
<sequence length="259" mass="30525">MESSLSDIIWLSDKRKKILTLLLEGPKSADEIKNEFGCTWRPLISPMKKLKEEQLIIQDNNHYRLSYVGKILTENMHPLLKILDMFECDYQYWKSRDFDPIPPGLMDRMGELGNCRLLEPPLDRIFELDESFLDKISECKYINALCPFFHPEYIDLYCKMVSEKARICLIFKEPVFERLQQDCENKLNILLDSKNTEILMNRSDLQIPGIVVSNNAFLLSLFEKNGNYDHRDVIGFDNSSIRWGNDLFSYYRDLSERVE</sequence>
<proteinExistence type="predicted"/>
<dbReference type="InterPro" id="IPR036388">
    <property type="entry name" value="WH-like_DNA-bd_sf"/>
</dbReference>
<dbReference type="OrthoDB" id="11410at2157"/>
<dbReference type="Pfam" id="PF08350">
    <property type="entry name" value="FilR1_middle"/>
    <property type="match status" value="1"/>
</dbReference>
<protein>
    <recommendedName>
        <fullName evidence="1">Methanogenesis regulatory protein FilR1 middle domain-containing protein</fullName>
    </recommendedName>
</protein>
<dbReference type="CDD" id="cd00090">
    <property type="entry name" value="HTH_ARSR"/>
    <property type="match status" value="1"/>
</dbReference>
<dbReference type="STRING" id="679901.Mzhil_1528"/>
<name>F7XP73_METZD</name>
<evidence type="ECO:0000313" key="3">
    <source>
        <dbReference type="Proteomes" id="UP000006622"/>
    </source>
</evidence>
<accession>F7XP73</accession>
<dbReference type="InterPro" id="IPR013561">
    <property type="entry name" value="FilR1_middle_dom"/>
</dbReference>
<dbReference type="AlphaFoldDB" id="F7XP73"/>
<feature type="domain" description="Methanogenesis regulatory protein FilR1 middle" evidence="1">
    <location>
        <begin position="125"/>
        <end position="253"/>
    </location>
</feature>
<dbReference type="HOGENOM" id="CLU_062767_1_1_2"/>
<reference evidence="2 3" key="1">
    <citation type="submission" date="2010-07" db="EMBL/GenBank/DDBJ databases">
        <title>The complete genome of Methanosalsum zhilinae DSM 4017.</title>
        <authorList>
            <consortium name="US DOE Joint Genome Institute (JGI-PGF)"/>
            <person name="Lucas S."/>
            <person name="Copeland A."/>
            <person name="Lapidus A."/>
            <person name="Glavina del Rio T."/>
            <person name="Dalin E."/>
            <person name="Tice H."/>
            <person name="Bruce D."/>
            <person name="Goodwin L."/>
            <person name="Pitluck S."/>
            <person name="Kyrpides N."/>
            <person name="Mavromatis K."/>
            <person name="Ovchinnikova G."/>
            <person name="Daligault H."/>
            <person name="Detter J.C."/>
            <person name="Han C."/>
            <person name="Tapia R."/>
            <person name="Larimer F."/>
            <person name="Land M."/>
            <person name="Hauser L."/>
            <person name="Markowitz V."/>
            <person name="Cheng J.-F."/>
            <person name="Hugenholtz P."/>
            <person name="Woyke T."/>
            <person name="Wu D."/>
            <person name="Spring S."/>
            <person name="Schueler E."/>
            <person name="Brambilla E."/>
            <person name="Klenk H.-P."/>
            <person name="Eisen J.A."/>
        </authorList>
    </citation>
    <scope>NUCLEOTIDE SEQUENCE [LARGE SCALE GENOMIC DNA]</scope>
    <source>
        <strain evidence="3">DSM 4017 / NBRC 107636 / OCM 62 / WeN5</strain>
    </source>
</reference>
<evidence type="ECO:0000313" key="2">
    <source>
        <dbReference type="EMBL" id="AEH61367.1"/>
    </source>
</evidence>
<dbReference type="InterPro" id="IPR036390">
    <property type="entry name" value="WH_DNA-bd_sf"/>
</dbReference>
<dbReference type="RefSeq" id="WP_013898803.1">
    <property type="nucleotide sequence ID" value="NC_015676.1"/>
</dbReference>
<dbReference type="KEGG" id="mzh:Mzhil_1528"/>
<dbReference type="InterPro" id="IPR016490">
    <property type="entry name" value="Tscrpt_reg_HTH_AF0396-typ3"/>
</dbReference>
<dbReference type="PIRSF" id="PIRSF006692">
    <property type="entry name" value="TF_HTH_AF0396_prd"/>
    <property type="match status" value="1"/>
</dbReference>
<gene>
    <name evidence="2" type="ordered locus">Mzhil_1528</name>
</gene>
<dbReference type="EMBL" id="CP002101">
    <property type="protein sequence ID" value="AEH61367.1"/>
    <property type="molecule type" value="Genomic_DNA"/>
</dbReference>
<dbReference type="GeneID" id="10823166"/>
<organism evidence="2 3">
    <name type="scientific">Methanosalsum zhilinae (strain DSM 4017 / NBRC 107636 / OCM 62 / WeN5)</name>
    <name type="common">Methanohalophilus zhilinae</name>
    <dbReference type="NCBI Taxonomy" id="679901"/>
    <lineage>
        <taxon>Archaea</taxon>
        <taxon>Methanobacteriati</taxon>
        <taxon>Methanobacteriota</taxon>
        <taxon>Stenosarchaea group</taxon>
        <taxon>Methanomicrobia</taxon>
        <taxon>Methanosarcinales</taxon>
        <taxon>Methanosarcinaceae</taxon>
        <taxon>Methanosalsum</taxon>
    </lineage>
</organism>
<dbReference type="Gene3D" id="1.10.10.10">
    <property type="entry name" value="Winged helix-like DNA-binding domain superfamily/Winged helix DNA-binding domain"/>
    <property type="match status" value="1"/>
</dbReference>
<keyword evidence="3" id="KW-1185">Reference proteome</keyword>
<evidence type="ECO:0000259" key="1">
    <source>
        <dbReference type="Pfam" id="PF08350"/>
    </source>
</evidence>